<dbReference type="NCBIfam" id="TIGR02589">
    <property type="entry name" value="cas_Csd2"/>
    <property type="match status" value="1"/>
</dbReference>
<evidence type="ECO:0000313" key="1">
    <source>
        <dbReference type="EMBL" id="KLA44820.1"/>
    </source>
</evidence>
<dbReference type="Pfam" id="PF05107">
    <property type="entry name" value="Cas_Cas7"/>
    <property type="match status" value="1"/>
</dbReference>
<accession>A0A837IPF5</accession>
<dbReference type="InterPro" id="IPR013418">
    <property type="entry name" value="CRISPR-assoc_prot_Cas7/Csd2"/>
</dbReference>
<dbReference type="AlphaFoldDB" id="A0A837IPF5"/>
<dbReference type="NCBIfam" id="TIGR01595">
    <property type="entry name" value="cas_CT1132"/>
    <property type="match status" value="1"/>
</dbReference>
<dbReference type="GO" id="GO:0043571">
    <property type="term" value="P:maintenance of CRISPR repeat elements"/>
    <property type="evidence" value="ECO:0007669"/>
    <property type="project" value="InterPro"/>
</dbReference>
<gene>
    <name evidence="1" type="ORF">LRB_1588</name>
</gene>
<organism evidence="1 2">
    <name type="scientific">Ligilactobacillus ruminis</name>
    <dbReference type="NCBI Taxonomy" id="1623"/>
    <lineage>
        <taxon>Bacteria</taxon>
        <taxon>Bacillati</taxon>
        <taxon>Bacillota</taxon>
        <taxon>Bacilli</taxon>
        <taxon>Lactobacillales</taxon>
        <taxon>Lactobacillaceae</taxon>
        <taxon>Ligilactobacillus</taxon>
    </lineage>
</organism>
<evidence type="ECO:0008006" key="3">
    <source>
        <dbReference type="Google" id="ProtNLM"/>
    </source>
</evidence>
<evidence type="ECO:0000313" key="2">
    <source>
        <dbReference type="Proteomes" id="UP000035618"/>
    </source>
</evidence>
<comment type="caution">
    <text evidence="1">The sequence shown here is derived from an EMBL/GenBank/DDBJ whole genome shotgun (WGS) entry which is preliminary data.</text>
</comment>
<sequence length="294" mass="32862">MIVMTELKGKIDFTAFIAATNANPNGDPLNGNRPRTDLDGYGEMSDVCIKRKIRNRLQDMGQKVFVQSDDRSDDGCKSLKDRAKKCEKLDNELKKSKPDKDTFTKIACGEWIDVRSFGQVFAFKGGKKNANNEKSNGISVGIRGPVSIWQAKSLSPVEISSMQITKSVNGDETDGKGSDTMGIKHMVDFAVYKIVGSVNVQLAEKTGFSQEDADLLKKALETLFENDASSSRPEGSMEVRKLYWWQHEEKTPAVSSAKIQRGFKINTVDNPKSFEEYDIDWYVDGCVEPEIEEF</sequence>
<name>A0A837IPF5_9LACO</name>
<dbReference type="Proteomes" id="UP000035618">
    <property type="component" value="Unassembled WGS sequence"/>
</dbReference>
<protein>
    <recommendedName>
        <fullName evidence="3">Type I-C CRISPR-associated protein Cas7/Csd2</fullName>
    </recommendedName>
</protein>
<reference evidence="1 2" key="1">
    <citation type="journal article" date="2015" name="BMC Microbiol.">
        <title>Lactobacillus ruminis strains cluster according to their mammalian gut source.</title>
        <authorList>
            <person name="O' Donnell M.M."/>
            <person name="Harris H.M."/>
            <person name="Lynch D.B."/>
            <person name="Ross R.P."/>
            <person name="O'Toole P.W."/>
        </authorList>
    </citation>
    <scope>NUCLEOTIDE SEQUENCE [LARGE SCALE GENOMIC DNA]</scope>
    <source>
        <strain evidence="1 2">ATCC 27780</strain>
    </source>
</reference>
<dbReference type="InterPro" id="IPR006482">
    <property type="entry name" value="Cas7_Csh2/Csh2"/>
</dbReference>
<proteinExistence type="predicted"/>
<dbReference type="EMBL" id="JHAJ01000113">
    <property type="protein sequence ID" value="KLA44820.1"/>
    <property type="molecule type" value="Genomic_DNA"/>
</dbReference>